<dbReference type="RefSeq" id="WP_308487722.1">
    <property type="nucleotide sequence ID" value="NZ_JAVFCB010000001.1"/>
</dbReference>
<comment type="caution">
    <text evidence="2">The sequence shown here is derived from an EMBL/GenBank/DDBJ whole genome shotgun (WGS) entry which is preliminary data.</text>
</comment>
<evidence type="ECO:0000313" key="3">
    <source>
        <dbReference type="Proteomes" id="UP001230289"/>
    </source>
</evidence>
<dbReference type="InterPro" id="IPR050855">
    <property type="entry name" value="NDM-1-like"/>
</dbReference>
<name>A0ABU0XCI8_9MICO</name>
<dbReference type="InterPro" id="IPR036866">
    <property type="entry name" value="RibonucZ/Hydroxyglut_hydro"/>
</dbReference>
<accession>A0ABU0XCI8</accession>
<dbReference type="Proteomes" id="UP001230289">
    <property type="component" value="Unassembled WGS sequence"/>
</dbReference>
<protein>
    <submittedName>
        <fullName evidence="2">MBL fold metallo-hydrolase</fullName>
    </submittedName>
</protein>
<dbReference type="Gene3D" id="3.60.15.10">
    <property type="entry name" value="Ribonuclease Z/Hydroxyacylglutathione hydrolase-like"/>
    <property type="match status" value="1"/>
</dbReference>
<sequence>MQSFGEVLHDVAPRALVATSRRMLMNTTVLVGDGEALLVDPGWLPDELDALASALAAEGLSVIGGFATHAHHDHLLWHPGLGAVPRYASPRTAELAVSERSTLVKCLDADFPADLVELMGRVTGADEIPESSVPEGFEIEPIVHDGHAPGHTALWLPRQRLLIAGDMLSDTELPLPFSPDDLDSYVQALDRLAPYADIAEVVVPGHGHVGRDARARLDADRRYIDDMLRTGASDDPRVASPDMADEYEHMQRLVGHD</sequence>
<dbReference type="PANTHER" id="PTHR42951">
    <property type="entry name" value="METALLO-BETA-LACTAMASE DOMAIN-CONTAINING"/>
    <property type="match status" value="1"/>
</dbReference>
<gene>
    <name evidence="2" type="ORF">RBR11_02590</name>
</gene>
<dbReference type="PANTHER" id="PTHR42951:SF22">
    <property type="entry name" value="METALLO BETA-LACTAMASE SUPERFAMILY LIPOPROTEIN"/>
    <property type="match status" value="1"/>
</dbReference>
<proteinExistence type="predicted"/>
<feature type="domain" description="Metallo-beta-lactamase" evidence="1">
    <location>
        <begin position="25"/>
        <end position="206"/>
    </location>
</feature>
<dbReference type="EMBL" id="JAVFCB010000001">
    <property type="protein sequence ID" value="MDQ4212796.1"/>
    <property type="molecule type" value="Genomic_DNA"/>
</dbReference>
<evidence type="ECO:0000313" key="2">
    <source>
        <dbReference type="EMBL" id="MDQ4212796.1"/>
    </source>
</evidence>
<dbReference type="Pfam" id="PF00753">
    <property type="entry name" value="Lactamase_B"/>
    <property type="match status" value="1"/>
</dbReference>
<dbReference type="SUPFAM" id="SSF56281">
    <property type="entry name" value="Metallo-hydrolase/oxidoreductase"/>
    <property type="match status" value="1"/>
</dbReference>
<organism evidence="2 3">
    <name type="scientific">Microbacterium capsulatum</name>
    <dbReference type="NCBI Taxonomy" id="3041921"/>
    <lineage>
        <taxon>Bacteria</taxon>
        <taxon>Bacillati</taxon>
        <taxon>Actinomycetota</taxon>
        <taxon>Actinomycetes</taxon>
        <taxon>Micrococcales</taxon>
        <taxon>Microbacteriaceae</taxon>
        <taxon>Microbacterium</taxon>
    </lineage>
</organism>
<evidence type="ECO:0000259" key="1">
    <source>
        <dbReference type="SMART" id="SM00849"/>
    </source>
</evidence>
<dbReference type="SMART" id="SM00849">
    <property type="entry name" value="Lactamase_B"/>
    <property type="match status" value="1"/>
</dbReference>
<reference evidence="2 3" key="1">
    <citation type="submission" date="2023-08" db="EMBL/GenBank/DDBJ databases">
        <title>Microbacterium sp. nov., isolated from a waste landfill.</title>
        <authorList>
            <person name="Wen W."/>
        </authorList>
    </citation>
    <scope>NUCLEOTIDE SEQUENCE [LARGE SCALE GENOMIC DNA]</scope>
    <source>
        <strain evidence="2 3">ASV81</strain>
    </source>
</reference>
<keyword evidence="3" id="KW-1185">Reference proteome</keyword>
<dbReference type="InterPro" id="IPR001279">
    <property type="entry name" value="Metallo-B-lactamas"/>
</dbReference>